<keyword evidence="2" id="KW-1185">Reference proteome</keyword>
<comment type="caution">
    <text evidence="1">The sequence shown here is derived from an EMBL/GenBank/DDBJ whole genome shotgun (WGS) entry which is preliminary data.</text>
</comment>
<reference evidence="1 2" key="2">
    <citation type="journal article" date="2022" name="Mol. Ecol. Resour.">
        <title>The genomes of chicory, endive, great burdock and yacon provide insights into Asteraceae paleo-polyploidization history and plant inulin production.</title>
        <authorList>
            <person name="Fan W."/>
            <person name="Wang S."/>
            <person name="Wang H."/>
            <person name="Wang A."/>
            <person name="Jiang F."/>
            <person name="Liu H."/>
            <person name="Zhao H."/>
            <person name="Xu D."/>
            <person name="Zhang Y."/>
        </authorList>
    </citation>
    <scope>NUCLEOTIDE SEQUENCE [LARGE SCALE GENOMIC DNA]</scope>
    <source>
        <strain evidence="2">cv. Punajuju</strain>
        <tissue evidence="1">Leaves</tissue>
    </source>
</reference>
<name>A0ACB9H556_CICIN</name>
<dbReference type="Proteomes" id="UP001055811">
    <property type="component" value="Linkage Group LG01"/>
</dbReference>
<sequence length="160" mass="17001">MGRTYPVLRGSGTQGGSDKGGKKVSGYKGVREGNTYVGDMGGKREKSYKEGMGGNKDRESMRGNFDKRGIGGNKDRGGMRGNSDKGGIPHDLNLVGGGRSGRESQPSSAGSGIERPSFHDLHGLDTIFDHEDFESDGEDIARRGSNVVSSPPAHPSQRVY</sequence>
<reference evidence="2" key="1">
    <citation type="journal article" date="2022" name="Mol. Ecol. Resour.">
        <title>The genomes of chicory, endive, great burdock and yacon provide insights into Asteraceae palaeo-polyploidization history and plant inulin production.</title>
        <authorList>
            <person name="Fan W."/>
            <person name="Wang S."/>
            <person name="Wang H."/>
            <person name="Wang A."/>
            <person name="Jiang F."/>
            <person name="Liu H."/>
            <person name="Zhao H."/>
            <person name="Xu D."/>
            <person name="Zhang Y."/>
        </authorList>
    </citation>
    <scope>NUCLEOTIDE SEQUENCE [LARGE SCALE GENOMIC DNA]</scope>
    <source>
        <strain evidence="2">cv. Punajuju</strain>
    </source>
</reference>
<protein>
    <submittedName>
        <fullName evidence="1">Uncharacterized protein</fullName>
    </submittedName>
</protein>
<accession>A0ACB9H556</accession>
<gene>
    <name evidence="1" type="ORF">L2E82_04256</name>
</gene>
<evidence type="ECO:0000313" key="2">
    <source>
        <dbReference type="Proteomes" id="UP001055811"/>
    </source>
</evidence>
<dbReference type="EMBL" id="CM042009">
    <property type="protein sequence ID" value="KAI3790867.1"/>
    <property type="molecule type" value="Genomic_DNA"/>
</dbReference>
<organism evidence="1 2">
    <name type="scientific">Cichorium intybus</name>
    <name type="common">Chicory</name>
    <dbReference type="NCBI Taxonomy" id="13427"/>
    <lineage>
        <taxon>Eukaryota</taxon>
        <taxon>Viridiplantae</taxon>
        <taxon>Streptophyta</taxon>
        <taxon>Embryophyta</taxon>
        <taxon>Tracheophyta</taxon>
        <taxon>Spermatophyta</taxon>
        <taxon>Magnoliopsida</taxon>
        <taxon>eudicotyledons</taxon>
        <taxon>Gunneridae</taxon>
        <taxon>Pentapetalae</taxon>
        <taxon>asterids</taxon>
        <taxon>campanulids</taxon>
        <taxon>Asterales</taxon>
        <taxon>Asteraceae</taxon>
        <taxon>Cichorioideae</taxon>
        <taxon>Cichorieae</taxon>
        <taxon>Cichoriinae</taxon>
        <taxon>Cichorium</taxon>
    </lineage>
</organism>
<evidence type="ECO:0000313" key="1">
    <source>
        <dbReference type="EMBL" id="KAI3790867.1"/>
    </source>
</evidence>
<proteinExistence type="predicted"/>